<dbReference type="AlphaFoldDB" id="A0A6P8C6N5"/>
<dbReference type="PANTHER" id="PTHR47841">
    <property type="entry name" value="DIACYLGLYCEROL KINASE THETA-LIKE-RELATED"/>
    <property type="match status" value="1"/>
</dbReference>
<accession>A0A6P8C6N5</accession>
<name>A0A6P8C6N5_PUNGR</name>
<dbReference type="SUPFAM" id="SSF57889">
    <property type="entry name" value="Cysteine-rich domain"/>
    <property type="match status" value="3"/>
</dbReference>
<dbReference type="PANTHER" id="PTHR47841:SF7">
    <property type="entry name" value="CYSTEINE_HISTIDINE-RICH C1 DOMAIN PROTEIN"/>
    <property type="match status" value="1"/>
</dbReference>
<dbReference type="RefSeq" id="XP_031378480.1">
    <property type="nucleotide sequence ID" value="XM_031522620.1"/>
</dbReference>
<organism evidence="1 2">
    <name type="scientific">Punica granatum</name>
    <name type="common">Pomegranate</name>
    <dbReference type="NCBI Taxonomy" id="22663"/>
    <lineage>
        <taxon>Eukaryota</taxon>
        <taxon>Viridiplantae</taxon>
        <taxon>Streptophyta</taxon>
        <taxon>Embryophyta</taxon>
        <taxon>Tracheophyta</taxon>
        <taxon>Spermatophyta</taxon>
        <taxon>Magnoliopsida</taxon>
        <taxon>eudicotyledons</taxon>
        <taxon>Gunneridae</taxon>
        <taxon>Pentapetalae</taxon>
        <taxon>rosids</taxon>
        <taxon>malvids</taxon>
        <taxon>Myrtales</taxon>
        <taxon>Lythraceae</taxon>
        <taxon>Punica</taxon>
    </lineage>
</organism>
<dbReference type="InterPro" id="IPR046349">
    <property type="entry name" value="C1-like_sf"/>
</dbReference>
<protein>
    <submittedName>
        <fullName evidence="2">Uncharacterized protein LOC116193876</fullName>
    </submittedName>
</protein>
<dbReference type="GeneID" id="116193876"/>
<evidence type="ECO:0000313" key="2">
    <source>
        <dbReference type="RefSeq" id="XP_031378480.1"/>
    </source>
</evidence>
<gene>
    <name evidence="2" type="primary">LOC116193876</name>
</gene>
<reference evidence="1" key="1">
    <citation type="journal article" date="2020" name="Plant Biotechnol. J.">
        <title>The pomegranate (Punica granatum L.) draft genome dissects genetic divergence between soft- and hard-seeded cultivars.</title>
        <authorList>
            <person name="Luo X."/>
            <person name="Li H."/>
            <person name="Wu Z."/>
            <person name="Yao W."/>
            <person name="Zhao P."/>
            <person name="Cao D."/>
            <person name="Yu H."/>
            <person name="Li K."/>
            <person name="Poudel K."/>
            <person name="Zhao D."/>
            <person name="Zhang F."/>
            <person name="Xia X."/>
            <person name="Chen L."/>
            <person name="Wang Q."/>
            <person name="Jing D."/>
            <person name="Cao S."/>
        </authorList>
    </citation>
    <scope>NUCLEOTIDE SEQUENCE [LARGE SCALE GENOMIC DNA]</scope>
    <source>
        <strain evidence="1">cv. Tunisia</strain>
    </source>
</reference>
<evidence type="ECO:0000313" key="1">
    <source>
        <dbReference type="Proteomes" id="UP000515151"/>
    </source>
</evidence>
<reference evidence="2" key="2">
    <citation type="submission" date="2025-08" db="UniProtKB">
        <authorList>
            <consortium name="RefSeq"/>
        </authorList>
    </citation>
    <scope>IDENTIFICATION</scope>
    <source>
        <tissue evidence="2">Leaf</tissue>
    </source>
</reference>
<sequence length="320" mass="34955">MDMGTSLLTKSKSPLTIESHFMHPDHPLHLVDIDVDFECDGCNGPCHSRRYRCFLCTGEHLFDLHEQCATCPSSLSCDFHPIHSLTLVVSHISCGPCALCGDDVLGLHYTCSSGPAKGCTFNIHPLCTELPTSVHHALHPHHLLTLQPSSSGGCCLACSCPCLDRWRYRCAPCGVEAHLECAFGQSPQQRQRAVMGQPAAATSPVFSYYLNGCSYVVPAGVPNPYTAYNPYAAYNLYTAYNPYTAYNYNMYQPALNYYYYQGQTGNYNHNYQQGQQQQQWPGCSTSSSSNSGSSIMGRICSIVGTVALQTATAAIIGAIF</sequence>
<dbReference type="OrthoDB" id="945197at2759"/>
<keyword evidence="1" id="KW-1185">Reference proteome</keyword>
<dbReference type="Proteomes" id="UP000515151">
    <property type="component" value="Chromosome 2"/>
</dbReference>
<proteinExistence type="predicted"/>